<organism evidence="1">
    <name type="scientific">hydrothermal vent metagenome</name>
    <dbReference type="NCBI Taxonomy" id="652676"/>
    <lineage>
        <taxon>unclassified sequences</taxon>
        <taxon>metagenomes</taxon>
        <taxon>ecological metagenomes</taxon>
    </lineage>
</organism>
<name>A0A1W1B8F0_9ZZZZ</name>
<evidence type="ECO:0000313" key="1">
    <source>
        <dbReference type="EMBL" id="SFV49804.1"/>
    </source>
</evidence>
<dbReference type="EMBL" id="FPHC01000001">
    <property type="protein sequence ID" value="SFV49804.1"/>
    <property type="molecule type" value="Genomic_DNA"/>
</dbReference>
<dbReference type="InterPro" id="IPR027304">
    <property type="entry name" value="Trigger_fact/SurA_dom_sf"/>
</dbReference>
<sequence>MPTNSKAAVPAVNLDNLDIDAKPASRPASAVVATVNGIAIKKGDADKFLALASKGRATDLDKLPKKQRDGLLKGYAVSVLIEDKASKEVPMKVKNKLAASYWAKQEMSKIDVSDKEAKAFYEKNKKMYKDKSGKLLAYDKVSQYIKVQLKQKKFNEKLIKNAKIVIK</sequence>
<dbReference type="Gene3D" id="6.10.140.970">
    <property type="match status" value="1"/>
</dbReference>
<protein>
    <submittedName>
        <fullName evidence="1">Cell binding factor 2</fullName>
    </submittedName>
</protein>
<dbReference type="AlphaFoldDB" id="A0A1W1B8F0"/>
<dbReference type="SUPFAM" id="SSF109998">
    <property type="entry name" value="Triger factor/SurA peptide-binding domain-like"/>
    <property type="match status" value="1"/>
</dbReference>
<accession>A0A1W1B8F0</accession>
<proteinExistence type="predicted"/>
<reference evidence="1" key="1">
    <citation type="submission" date="2016-10" db="EMBL/GenBank/DDBJ databases">
        <authorList>
            <person name="de Groot N.N."/>
        </authorList>
    </citation>
    <scope>NUCLEOTIDE SEQUENCE</scope>
</reference>
<dbReference type="Gene3D" id="1.10.8.1040">
    <property type="match status" value="1"/>
</dbReference>
<gene>
    <name evidence="1" type="ORF">MNB_SV-6-469</name>
</gene>